<dbReference type="CDD" id="cd02440">
    <property type="entry name" value="AdoMet_MTases"/>
    <property type="match status" value="1"/>
</dbReference>
<dbReference type="PANTHER" id="PTHR43542:SF1">
    <property type="entry name" value="METHYLTRANSFERASE"/>
    <property type="match status" value="1"/>
</dbReference>
<keyword evidence="10" id="KW-1185">Reference proteome</keyword>
<dbReference type="GO" id="GO:0052913">
    <property type="term" value="F:16S rRNA (guanine(966)-N(2))-methyltransferase activity"/>
    <property type="evidence" value="ECO:0007669"/>
    <property type="project" value="UniProtKB-EC"/>
</dbReference>
<dbReference type="Proteomes" id="UP001595886">
    <property type="component" value="Unassembled WGS sequence"/>
</dbReference>
<dbReference type="PIRSF" id="PIRSF004553">
    <property type="entry name" value="CHP00095"/>
    <property type="match status" value="1"/>
</dbReference>
<evidence type="ECO:0000256" key="7">
    <source>
        <dbReference type="ARBA" id="ARBA00048326"/>
    </source>
</evidence>
<evidence type="ECO:0000256" key="3">
    <source>
        <dbReference type="ARBA" id="ARBA00012141"/>
    </source>
</evidence>
<dbReference type="SUPFAM" id="SSF53335">
    <property type="entry name" value="S-adenosyl-L-methionine-dependent methyltransferases"/>
    <property type="match status" value="1"/>
</dbReference>
<dbReference type="InterPro" id="IPR029063">
    <property type="entry name" value="SAM-dependent_MTases_sf"/>
</dbReference>
<dbReference type="InterPro" id="IPR002052">
    <property type="entry name" value="DNA_methylase_N6_adenine_CS"/>
</dbReference>
<dbReference type="Pfam" id="PF03602">
    <property type="entry name" value="Cons_hypoth95"/>
    <property type="match status" value="1"/>
</dbReference>
<dbReference type="InterPro" id="IPR004398">
    <property type="entry name" value="RNA_MeTrfase_RsmD"/>
</dbReference>
<dbReference type="NCBIfam" id="TIGR00095">
    <property type="entry name" value="16S rRNA (guanine(966)-N(2))-methyltransferase RsmD"/>
    <property type="match status" value="1"/>
</dbReference>
<evidence type="ECO:0000256" key="2">
    <source>
        <dbReference type="ARBA" id="ARBA00005269"/>
    </source>
</evidence>
<proteinExistence type="inferred from homology"/>
<accession>A0ABV9QQL5</accession>
<gene>
    <name evidence="9" type="primary">rsmD</name>
    <name evidence="9" type="ORF">ACFO6Q_02550</name>
</gene>
<name>A0ABV9QQL5_9GAMM</name>
<reference evidence="10" key="1">
    <citation type="journal article" date="2019" name="Int. J. Syst. Evol. Microbiol.">
        <title>The Global Catalogue of Microorganisms (GCM) 10K type strain sequencing project: providing services to taxonomists for standard genome sequencing and annotation.</title>
        <authorList>
            <consortium name="The Broad Institute Genomics Platform"/>
            <consortium name="The Broad Institute Genome Sequencing Center for Infectious Disease"/>
            <person name="Wu L."/>
            <person name="Ma J."/>
        </authorList>
    </citation>
    <scope>NUCLEOTIDE SEQUENCE [LARGE SCALE GENOMIC DNA]</scope>
    <source>
        <strain evidence="10">CCUG 30340</strain>
    </source>
</reference>
<organism evidence="9 10">
    <name type="scientific">Dokdonella ginsengisoli</name>
    <dbReference type="NCBI Taxonomy" id="363846"/>
    <lineage>
        <taxon>Bacteria</taxon>
        <taxon>Pseudomonadati</taxon>
        <taxon>Pseudomonadota</taxon>
        <taxon>Gammaproteobacteria</taxon>
        <taxon>Lysobacterales</taxon>
        <taxon>Rhodanobacteraceae</taxon>
        <taxon>Dokdonella</taxon>
    </lineage>
</organism>
<comment type="similarity">
    <text evidence="2 8">Belongs to the methyltransferase superfamily. RsmD family.</text>
</comment>
<evidence type="ECO:0000256" key="4">
    <source>
        <dbReference type="ARBA" id="ARBA00013682"/>
    </source>
</evidence>
<evidence type="ECO:0000313" key="9">
    <source>
        <dbReference type="EMBL" id="MFC4819186.1"/>
    </source>
</evidence>
<comment type="catalytic activity">
    <reaction evidence="7 8">
        <text>guanosine(966) in 16S rRNA + S-adenosyl-L-methionine = N(2)-methylguanosine(966) in 16S rRNA + S-adenosyl-L-homocysteine + H(+)</text>
        <dbReference type="Rhea" id="RHEA:23548"/>
        <dbReference type="Rhea" id="RHEA-COMP:10211"/>
        <dbReference type="Rhea" id="RHEA-COMP:10212"/>
        <dbReference type="ChEBI" id="CHEBI:15378"/>
        <dbReference type="ChEBI" id="CHEBI:57856"/>
        <dbReference type="ChEBI" id="CHEBI:59789"/>
        <dbReference type="ChEBI" id="CHEBI:74269"/>
        <dbReference type="ChEBI" id="CHEBI:74481"/>
        <dbReference type="EC" id="2.1.1.171"/>
    </reaction>
</comment>
<comment type="caution">
    <text evidence="9">The sequence shown here is derived from an EMBL/GenBank/DDBJ whole genome shotgun (WGS) entry which is preliminary data.</text>
</comment>
<dbReference type="EMBL" id="JBHSHD010000003">
    <property type="protein sequence ID" value="MFC4819186.1"/>
    <property type="molecule type" value="Genomic_DNA"/>
</dbReference>
<protein>
    <recommendedName>
        <fullName evidence="4 8">Ribosomal RNA small subunit methyltransferase D</fullName>
        <ecNumber evidence="3 8">2.1.1.171</ecNumber>
    </recommendedName>
</protein>
<keyword evidence="6 8" id="KW-0808">Transferase</keyword>
<evidence type="ECO:0000256" key="6">
    <source>
        <dbReference type="ARBA" id="ARBA00022679"/>
    </source>
</evidence>
<dbReference type="Gene3D" id="3.40.50.150">
    <property type="entry name" value="Vaccinia Virus protein VP39"/>
    <property type="match status" value="1"/>
</dbReference>
<keyword evidence="8" id="KW-0698">rRNA processing</keyword>
<dbReference type="PANTHER" id="PTHR43542">
    <property type="entry name" value="METHYLTRANSFERASE"/>
    <property type="match status" value="1"/>
</dbReference>
<dbReference type="EC" id="2.1.1.171" evidence="3 8"/>
<evidence type="ECO:0000313" key="10">
    <source>
        <dbReference type="Proteomes" id="UP001595886"/>
    </source>
</evidence>
<keyword evidence="5 8" id="KW-0489">Methyltransferase</keyword>
<evidence type="ECO:0000256" key="1">
    <source>
        <dbReference type="ARBA" id="ARBA00002649"/>
    </source>
</evidence>
<sequence length="197" mass="21214">MTKARGSSAGGSLRIVAGSLRGSRLAVPDRPGLRPTPDRVRETLFNWLAPVITGARCLDLYAGTGALGIEALSRGAGECVFVERDRELCRLLQDNLARLKVSTARVITDDAFAFLGAPAATPFDLVFLDPPFDAGLWNEAALRLERGGWLSDAAWIYVEATPQAGFAAPPAWSLHREGRAGLVHYALYRRSPADPLS</sequence>
<keyword evidence="8" id="KW-0949">S-adenosyl-L-methionine</keyword>
<dbReference type="PROSITE" id="PS00092">
    <property type="entry name" value="N6_MTASE"/>
    <property type="match status" value="1"/>
</dbReference>
<dbReference type="RefSeq" id="WP_380018935.1">
    <property type="nucleotide sequence ID" value="NZ_JBHSHD010000003.1"/>
</dbReference>
<evidence type="ECO:0000256" key="5">
    <source>
        <dbReference type="ARBA" id="ARBA00022603"/>
    </source>
</evidence>
<evidence type="ECO:0000256" key="8">
    <source>
        <dbReference type="PIRNR" id="PIRNR004553"/>
    </source>
</evidence>
<comment type="function">
    <text evidence="1 8">Specifically methylates the guanine in position 966 of 16S rRNA in the assembled 30S particle.</text>
</comment>